<dbReference type="HOGENOM" id="CLU_101593_0_0_1"/>
<evidence type="ECO:0000256" key="1">
    <source>
        <dbReference type="SAM" id="MobiDB-lite"/>
    </source>
</evidence>
<sequence>MTGEAAGLTGEAAATSGAAREGGGRRRGAGERGARAIRGTRRCEMEGGGDGGEARGRGGGGGGGGGERRHRVSVSGGGRRSSGGARSLLAGALLSLGAHATATGVPGNGDRARAATHDARAIFAESGPQREAVFSADVQRRARKQAQRRRPSTGSAPGGCAAREPRPEPRQRAARRGARAAAVPRAA</sequence>
<dbReference type="AlphaFoldDB" id="A0A0D3KTK1"/>
<reference evidence="3" key="1">
    <citation type="journal article" date="2013" name="Nature">
        <title>Pan genome of the phytoplankton Emiliania underpins its global distribution.</title>
        <authorList>
            <person name="Read B.A."/>
            <person name="Kegel J."/>
            <person name="Klute M.J."/>
            <person name="Kuo A."/>
            <person name="Lefebvre S.C."/>
            <person name="Maumus F."/>
            <person name="Mayer C."/>
            <person name="Miller J."/>
            <person name="Monier A."/>
            <person name="Salamov A."/>
            <person name="Young J."/>
            <person name="Aguilar M."/>
            <person name="Claverie J.M."/>
            <person name="Frickenhaus S."/>
            <person name="Gonzalez K."/>
            <person name="Herman E.K."/>
            <person name="Lin Y.C."/>
            <person name="Napier J."/>
            <person name="Ogata H."/>
            <person name="Sarno A.F."/>
            <person name="Shmutz J."/>
            <person name="Schroeder D."/>
            <person name="de Vargas C."/>
            <person name="Verret F."/>
            <person name="von Dassow P."/>
            <person name="Valentin K."/>
            <person name="Van de Peer Y."/>
            <person name="Wheeler G."/>
            <person name="Dacks J.B."/>
            <person name="Delwiche C.F."/>
            <person name="Dyhrman S.T."/>
            <person name="Glockner G."/>
            <person name="John U."/>
            <person name="Richards T."/>
            <person name="Worden A.Z."/>
            <person name="Zhang X."/>
            <person name="Grigoriev I.V."/>
            <person name="Allen A.E."/>
            <person name="Bidle K."/>
            <person name="Borodovsky M."/>
            <person name="Bowler C."/>
            <person name="Brownlee C."/>
            <person name="Cock J.M."/>
            <person name="Elias M."/>
            <person name="Gladyshev V.N."/>
            <person name="Groth M."/>
            <person name="Guda C."/>
            <person name="Hadaegh A."/>
            <person name="Iglesias-Rodriguez M.D."/>
            <person name="Jenkins J."/>
            <person name="Jones B.M."/>
            <person name="Lawson T."/>
            <person name="Leese F."/>
            <person name="Lindquist E."/>
            <person name="Lobanov A."/>
            <person name="Lomsadze A."/>
            <person name="Malik S.B."/>
            <person name="Marsh M.E."/>
            <person name="Mackinder L."/>
            <person name="Mock T."/>
            <person name="Mueller-Roeber B."/>
            <person name="Pagarete A."/>
            <person name="Parker M."/>
            <person name="Probert I."/>
            <person name="Quesneville H."/>
            <person name="Raines C."/>
            <person name="Rensing S.A."/>
            <person name="Riano-Pachon D.M."/>
            <person name="Richier S."/>
            <person name="Rokitta S."/>
            <person name="Shiraiwa Y."/>
            <person name="Soanes D.M."/>
            <person name="van der Giezen M."/>
            <person name="Wahlund T.M."/>
            <person name="Williams B."/>
            <person name="Wilson W."/>
            <person name="Wolfe G."/>
            <person name="Wurch L.L."/>
        </authorList>
    </citation>
    <scope>NUCLEOTIDE SEQUENCE</scope>
</reference>
<keyword evidence="3" id="KW-1185">Reference proteome</keyword>
<dbReference type="Proteomes" id="UP000013827">
    <property type="component" value="Unassembled WGS sequence"/>
</dbReference>
<dbReference type="GeneID" id="17284356"/>
<feature type="compositionally biased region" description="Basic residues" evidence="1">
    <location>
        <begin position="141"/>
        <end position="151"/>
    </location>
</feature>
<reference evidence="2" key="2">
    <citation type="submission" date="2024-10" db="UniProtKB">
        <authorList>
            <consortium name="EnsemblProtists"/>
        </authorList>
    </citation>
    <scope>IDENTIFICATION</scope>
</reference>
<organism evidence="2 3">
    <name type="scientific">Emiliania huxleyi (strain CCMP1516)</name>
    <dbReference type="NCBI Taxonomy" id="280463"/>
    <lineage>
        <taxon>Eukaryota</taxon>
        <taxon>Haptista</taxon>
        <taxon>Haptophyta</taxon>
        <taxon>Prymnesiophyceae</taxon>
        <taxon>Isochrysidales</taxon>
        <taxon>Noelaerhabdaceae</taxon>
        <taxon>Emiliania</taxon>
    </lineage>
</organism>
<dbReference type="KEGG" id="ehx:EMIHUDRAFT_446862"/>
<feature type="region of interest" description="Disordered" evidence="1">
    <location>
        <begin position="1"/>
        <end position="85"/>
    </location>
</feature>
<feature type="region of interest" description="Disordered" evidence="1">
    <location>
        <begin position="123"/>
        <end position="187"/>
    </location>
</feature>
<feature type="compositionally biased region" description="Low complexity" evidence="1">
    <location>
        <begin position="1"/>
        <end position="19"/>
    </location>
</feature>
<dbReference type="RefSeq" id="XP_005791515.1">
    <property type="nucleotide sequence ID" value="XM_005791458.1"/>
</dbReference>
<feature type="compositionally biased region" description="Basic and acidic residues" evidence="1">
    <location>
        <begin position="22"/>
        <end position="34"/>
    </location>
</feature>
<proteinExistence type="predicted"/>
<feature type="compositionally biased region" description="Gly residues" evidence="1">
    <location>
        <begin position="46"/>
        <end position="65"/>
    </location>
</feature>
<dbReference type="PaxDb" id="2903-EOD39086"/>
<dbReference type="EnsemblProtists" id="EOD39086">
    <property type="protein sequence ID" value="EOD39086"/>
    <property type="gene ID" value="EMIHUDRAFT_446862"/>
</dbReference>
<name>A0A0D3KTK1_EMIH1</name>
<protein>
    <submittedName>
        <fullName evidence="2">Uncharacterized protein</fullName>
    </submittedName>
</protein>
<evidence type="ECO:0000313" key="3">
    <source>
        <dbReference type="Proteomes" id="UP000013827"/>
    </source>
</evidence>
<evidence type="ECO:0000313" key="2">
    <source>
        <dbReference type="EnsemblProtists" id="EOD39086"/>
    </source>
</evidence>
<accession>A0A0D3KTK1</accession>